<proteinExistence type="predicted"/>
<dbReference type="EMBL" id="ML208329">
    <property type="protein sequence ID" value="TFK69541.1"/>
    <property type="molecule type" value="Genomic_DNA"/>
</dbReference>
<evidence type="ECO:0000313" key="2">
    <source>
        <dbReference type="Proteomes" id="UP000308600"/>
    </source>
</evidence>
<accession>A0ACD3AW24</accession>
<organism evidence="1 2">
    <name type="scientific">Pluteus cervinus</name>
    <dbReference type="NCBI Taxonomy" id="181527"/>
    <lineage>
        <taxon>Eukaryota</taxon>
        <taxon>Fungi</taxon>
        <taxon>Dikarya</taxon>
        <taxon>Basidiomycota</taxon>
        <taxon>Agaricomycotina</taxon>
        <taxon>Agaricomycetes</taxon>
        <taxon>Agaricomycetidae</taxon>
        <taxon>Agaricales</taxon>
        <taxon>Pluteineae</taxon>
        <taxon>Pluteaceae</taxon>
        <taxon>Pluteus</taxon>
    </lineage>
</organism>
<evidence type="ECO:0000313" key="1">
    <source>
        <dbReference type="EMBL" id="TFK69541.1"/>
    </source>
</evidence>
<gene>
    <name evidence="1" type="ORF">BDN72DRAFT_767830</name>
</gene>
<reference evidence="1 2" key="1">
    <citation type="journal article" date="2019" name="Nat. Ecol. Evol.">
        <title>Megaphylogeny resolves global patterns of mushroom evolution.</title>
        <authorList>
            <person name="Varga T."/>
            <person name="Krizsan K."/>
            <person name="Foldi C."/>
            <person name="Dima B."/>
            <person name="Sanchez-Garcia M."/>
            <person name="Sanchez-Ramirez S."/>
            <person name="Szollosi G.J."/>
            <person name="Szarkandi J.G."/>
            <person name="Papp V."/>
            <person name="Albert L."/>
            <person name="Andreopoulos W."/>
            <person name="Angelini C."/>
            <person name="Antonin V."/>
            <person name="Barry K.W."/>
            <person name="Bougher N.L."/>
            <person name="Buchanan P."/>
            <person name="Buyck B."/>
            <person name="Bense V."/>
            <person name="Catcheside P."/>
            <person name="Chovatia M."/>
            <person name="Cooper J."/>
            <person name="Damon W."/>
            <person name="Desjardin D."/>
            <person name="Finy P."/>
            <person name="Geml J."/>
            <person name="Haridas S."/>
            <person name="Hughes K."/>
            <person name="Justo A."/>
            <person name="Karasinski D."/>
            <person name="Kautmanova I."/>
            <person name="Kiss B."/>
            <person name="Kocsube S."/>
            <person name="Kotiranta H."/>
            <person name="LaButti K.M."/>
            <person name="Lechner B.E."/>
            <person name="Liimatainen K."/>
            <person name="Lipzen A."/>
            <person name="Lukacs Z."/>
            <person name="Mihaltcheva S."/>
            <person name="Morgado L.N."/>
            <person name="Niskanen T."/>
            <person name="Noordeloos M.E."/>
            <person name="Ohm R.A."/>
            <person name="Ortiz-Santana B."/>
            <person name="Ovrebo C."/>
            <person name="Racz N."/>
            <person name="Riley R."/>
            <person name="Savchenko A."/>
            <person name="Shiryaev A."/>
            <person name="Soop K."/>
            <person name="Spirin V."/>
            <person name="Szebenyi C."/>
            <person name="Tomsovsky M."/>
            <person name="Tulloss R.E."/>
            <person name="Uehling J."/>
            <person name="Grigoriev I.V."/>
            <person name="Vagvolgyi C."/>
            <person name="Papp T."/>
            <person name="Martin F.M."/>
            <person name="Miettinen O."/>
            <person name="Hibbett D.S."/>
            <person name="Nagy L.G."/>
        </authorList>
    </citation>
    <scope>NUCLEOTIDE SEQUENCE [LARGE SCALE GENOMIC DNA]</scope>
    <source>
        <strain evidence="1 2">NL-1719</strain>
    </source>
</reference>
<name>A0ACD3AW24_9AGAR</name>
<protein>
    <submittedName>
        <fullName evidence="1">Uncharacterized protein</fullName>
    </submittedName>
</protein>
<keyword evidence="2" id="KW-1185">Reference proteome</keyword>
<dbReference type="Proteomes" id="UP000308600">
    <property type="component" value="Unassembled WGS sequence"/>
</dbReference>
<sequence>MGLAPDPTAQASPGGKGVNRPTAGSSASGPGRPEKDKSRKLSCKECRRLKLKCDRVFPCQSCVKRGCGSLCPEGIALLYQASDAFILANTEQLHDKILQLGDRVRQLEDALEVMQAGSSSQPHPLLAPELLRIKTSQDLYTASANAQSPTRTHTPGSQKEEHVREPQPVSLYQPTESHYVTHMEVSRVTRFFKNISLGLSLTNLEPFLHSISEVEASPPQVPPDILQLSATFPFPWTVDLKIRKKIRDALPSREEALAICDEARRNALWQYNLDPSETFIENLLHHCYTTPIEDVSPRRLALLLMVLSIGSLVDLNRPLGYVHGEAYHHLARAAVCEIPLMEEPDFDVLHALFFMCWYHLIFSDNKKAIGYAWNLVGFVAKLAQGVNRENTRLKMIPEEHEKRNAVFWELLNLDCRMSLSLGRPPSISLAHVDIKPPAYNATGLYVPKEEIIYHHWKNTFFIQCLTPILEAIVAIKPLPYSRIIELDTLVREFETPAILEGSKSEEISPRFLVMQRGLVAMSKAIGALTNTAHSHRLYFIRSFISSTALLQLHRRHFTEAMSGPEPFTLQHKYTPSVLATYLGTSSLISAVEELYERERQLSVRFLHFWFNSFSASVTLALFISRAPSASLAPYAMRDLERACALFRRAAALLPFSGKTLPVIEKLADKSRRLCFQWHSPQVMEQSVFYPSSSLKNSPGRLDSEKLAVELDGAHPMLVDFAGQLSLVKPDESSRGQPSSSSSSDGNIYHHHQAQSQRPDTWLPEIYQFTSVGIGIEDRYNFSAIATAQPTPFVPSSPRVAEHANFNFDHGAFTVDLAETSFMAWF</sequence>